<dbReference type="InterPro" id="IPR006311">
    <property type="entry name" value="TAT_signal"/>
</dbReference>
<evidence type="ECO:0000313" key="2">
    <source>
        <dbReference type="EMBL" id="PRY62478.1"/>
    </source>
</evidence>
<reference evidence="2 3" key="1">
    <citation type="submission" date="2018-03" db="EMBL/GenBank/DDBJ databases">
        <title>Genomic Encyclopedia of Type Strains, Phase III (KMG-III): the genomes of soil and plant-associated and newly described type strains.</title>
        <authorList>
            <person name="Whitman W."/>
        </authorList>
    </citation>
    <scope>NUCLEOTIDE SEQUENCE [LARGE SCALE GENOMIC DNA]</scope>
    <source>
        <strain evidence="2 3">CGMCC 4.7067</strain>
    </source>
</reference>
<feature type="chain" id="PRO_5015481109" description="NlpC/P60 family protein" evidence="1">
    <location>
        <begin position="39"/>
        <end position="183"/>
    </location>
</feature>
<evidence type="ECO:0008006" key="4">
    <source>
        <dbReference type="Google" id="ProtNLM"/>
    </source>
</evidence>
<dbReference type="AlphaFoldDB" id="A0A2T0UXA3"/>
<dbReference type="RefSeq" id="WP_106362487.1">
    <property type="nucleotide sequence ID" value="NZ_PVTJ01000001.1"/>
</dbReference>
<feature type="signal peptide" evidence="1">
    <location>
        <begin position="1"/>
        <end position="38"/>
    </location>
</feature>
<dbReference type="EMBL" id="PVTJ01000001">
    <property type="protein sequence ID" value="PRY62478.1"/>
    <property type="molecule type" value="Genomic_DNA"/>
</dbReference>
<proteinExistence type="predicted"/>
<dbReference type="Proteomes" id="UP000238176">
    <property type="component" value="Unassembled WGS sequence"/>
</dbReference>
<protein>
    <recommendedName>
        <fullName evidence="4">NlpC/P60 family protein</fullName>
    </recommendedName>
</protein>
<dbReference type="Gene3D" id="3.90.1720.10">
    <property type="entry name" value="endopeptidase domain like (from Nostoc punctiforme)"/>
    <property type="match status" value="1"/>
</dbReference>
<evidence type="ECO:0000313" key="3">
    <source>
        <dbReference type="Proteomes" id="UP000238176"/>
    </source>
</evidence>
<gene>
    <name evidence="2" type="ORF">B0I28_101812</name>
</gene>
<organism evidence="2 3">
    <name type="scientific">Glycomyces artemisiae</name>
    <dbReference type="NCBI Taxonomy" id="1076443"/>
    <lineage>
        <taxon>Bacteria</taxon>
        <taxon>Bacillati</taxon>
        <taxon>Actinomycetota</taxon>
        <taxon>Actinomycetes</taxon>
        <taxon>Glycomycetales</taxon>
        <taxon>Glycomycetaceae</taxon>
        <taxon>Glycomyces</taxon>
    </lineage>
</organism>
<evidence type="ECO:0000256" key="1">
    <source>
        <dbReference type="SAM" id="SignalP"/>
    </source>
</evidence>
<dbReference type="OrthoDB" id="9815928at2"/>
<keyword evidence="3" id="KW-1185">Reference proteome</keyword>
<sequence length="183" mass="20677">MADRDDQTNLSRRRLLRAAALVPAVTIPAIVVASPAEAAYNGEITRSNVMLRARNWYNRDIPYNGDSRASDYEGSHTYRQDCSGFVSMAWHSPTPGHSTRTLPDISREKPWDNLKQGDILNKAAAYPNGHCMLFEKWHAEIPDAIRAYELTTVGMGMRAHTYTIDWLRSNGYVPRQYHKIVAG</sequence>
<keyword evidence="1" id="KW-0732">Signal</keyword>
<name>A0A2T0UXA3_9ACTN</name>
<dbReference type="PROSITE" id="PS51318">
    <property type="entry name" value="TAT"/>
    <property type="match status" value="1"/>
</dbReference>
<accession>A0A2T0UXA3</accession>
<comment type="caution">
    <text evidence="2">The sequence shown here is derived from an EMBL/GenBank/DDBJ whole genome shotgun (WGS) entry which is preliminary data.</text>
</comment>